<dbReference type="Proteomes" id="UP000236161">
    <property type="component" value="Unassembled WGS sequence"/>
</dbReference>
<dbReference type="EMBL" id="KZ451982">
    <property type="protein sequence ID" value="PKA54773.1"/>
    <property type="molecule type" value="Genomic_DNA"/>
</dbReference>
<keyword evidence="2" id="KW-1185">Reference proteome</keyword>
<gene>
    <name evidence="1" type="ORF">AXF42_Ash000608</name>
</gene>
<dbReference type="AlphaFoldDB" id="A0A2I0AGU0"/>
<accession>A0A2I0AGU0</accession>
<evidence type="ECO:0000313" key="1">
    <source>
        <dbReference type="EMBL" id="PKA54773.1"/>
    </source>
</evidence>
<reference evidence="1 2" key="1">
    <citation type="journal article" date="2017" name="Nature">
        <title>The Apostasia genome and the evolution of orchids.</title>
        <authorList>
            <person name="Zhang G.Q."/>
            <person name="Liu K.W."/>
            <person name="Li Z."/>
            <person name="Lohaus R."/>
            <person name="Hsiao Y.Y."/>
            <person name="Niu S.C."/>
            <person name="Wang J.Y."/>
            <person name="Lin Y.C."/>
            <person name="Xu Q."/>
            <person name="Chen L.J."/>
            <person name="Yoshida K."/>
            <person name="Fujiwara S."/>
            <person name="Wang Z.W."/>
            <person name="Zhang Y.Q."/>
            <person name="Mitsuda N."/>
            <person name="Wang M."/>
            <person name="Liu G.H."/>
            <person name="Pecoraro L."/>
            <person name="Huang H.X."/>
            <person name="Xiao X.J."/>
            <person name="Lin M."/>
            <person name="Wu X.Y."/>
            <person name="Wu W.L."/>
            <person name="Chen Y.Y."/>
            <person name="Chang S.B."/>
            <person name="Sakamoto S."/>
            <person name="Ohme-Takagi M."/>
            <person name="Yagi M."/>
            <person name="Zeng S.J."/>
            <person name="Shen C.Y."/>
            <person name="Yeh C.M."/>
            <person name="Luo Y.B."/>
            <person name="Tsai W.C."/>
            <person name="Van de Peer Y."/>
            <person name="Liu Z.J."/>
        </authorList>
    </citation>
    <scope>NUCLEOTIDE SEQUENCE [LARGE SCALE GENOMIC DNA]</scope>
    <source>
        <strain evidence="2">cv. Shenzhen</strain>
        <tissue evidence="1">Stem</tissue>
    </source>
</reference>
<organism evidence="1 2">
    <name type="scientific">Apostasia shenzhenica</name>
    <dbReference type="NCBI Taxonomy" id="1088818"/>
    <lineage>
        <taxon>Eukaryota</taxon>
        <taxon>Viridiplantae</taxon>
        <taxon>Streptophyta</taxon>
        <taxon>Embryophyta</taxon>
        <taxon>Tracheophyta</taxon>
        <taxon>Spermatophyta</taxon>
        <taxon>Magnoliopsida</taxon>
        <taxon>Liliopsida</taxon>
        <taxon>Asparagales</taxon>
        <taxon>Orchidaceae</taxon>
        <taxon>Apostasioideae</taxon>
        <taxon>Apostasia</taxon>
    </lineage>
</organism>
<proteinExistence type="predicted"/>
<protein>
    <submittedName>
        <fullName evidence="1">Uncharacterized protein</fullName>
    </submittedName>
</protein>
<sequence>MLRQSVFELQTSAFEYWALGFKLRPSSVELRFLGLGFPASGFGPNLYALGFGIGPLAFELCALGHKTLFLGFFCN</sequence>
<evidence type="ECO:0000313" key="2">
    <source>
        <dbReference type="Proteomes" id="UP000236161"/>
    </source>
</evidence>
<name>A0A2I0AGU0_9ASPA</name>